<feature type="region of interest" description="Disordered" evidence="3">
    <location>
        <begin position="814"/>
        <end position="870"/>
    </location>
</feature>
<dbReference type="AlphaFoldDB" id="A0A8I3MTQ3"/>
<dbReference type="SMART" id="SM00320">
    <property type="entry name" value="WD40"/>
    <property type="match status" value="10"/>
</dbReference>
<dbReference type="InterPro" id="IPR001680">
    <property type="entry name" value="WD40_rpt"/>
</dbReference>
<evidence type="ECO:0000256" key="2">
    <source>
        <dbReference type="PROSITE-ProRule" id="PRU00221"/>
    </source>
</evidence>
<dbReference type="PANTHER" id="PTHR44324">
    <property type="entry name" value="WD40 REPEAT DOMAIN 95"/>
    <property type="match status" value="1"/>
</dbReference>
<dbReference type="InterPro" id="IPR015943">
    <property type="entry name" value="WD40/YVTN_repeat-like_dom_sf"/>
</dbReference>
<dbReference type="GeneTree" id="ENSGT00940000160037"/>
<dbReference type="Pfam" id="PF00400">
    <property type="entry name" value="WD40"/>
    <property type="match status" value="2"/>
</dbReference>
<dbReference type="InterPro" id="IPR051242">
    <property type="entry name" value="WD-EF-hand_domain"/>
</dbReference>
<feature type="compositionally biased region" description="Basic residues" evidence="3">
    <location>
        <begin position="1135"/>
        <end position="1151"/>
    </location>
</feature>
<organism evidence="4 5">
    <name type="scientific">Canis lupus familiaris</name>
    <name type="common">Dog</name>
    <name type="synonym">Canis familiaris</name>
    <dbReference type="NCBI Taxonomy" id="9615"/>
    <lineage>
        <taxon>Eukaryota</taxon>
        <taxon>Metazoa</taxon>
        <taxon>Chordata</taxon>
        <taxon>Craniata</taxon>
        <taxon>Vertebrata</taxon>
        <taxon>Euteleostomi</taxon>
        <taxon>Mammalia</taxon>
        <taxon>Eutheria</taxon>
        <taxon>Laurasiatheria</taxon>
        <taxon>Carnivora</taxon>
        <taxon>Caniformia</taxon>
        <taxon>Canidae</taxon>
        <taxon>Canis</taxon>
    </lineage>
</organism>
<dbReference type="SUPFAM" id="SSF50978">
    <property type="entry name" value="WD40 repeat-like"/>
    <property type="match status" value="2"/>
</dbReference>
<proteinExistence type="predicted"/>
<evidence type="ECO:0000256" key="3">
    <source>
        <dbReference type="SAM" id="MobiDB-lite"/>
    </source>
</evidence>
<feature type="compositionally biased region" description="Basic and acidic residues" evidence="3">
    <location>
        <begin position="837"/>
        <end position="863"/>
    </location>
</feature>
<dbReference type="Proteomes" id="UP000805418">
    <property type="component" value="Chromosome 7"/>
</dbReference>
<keyword evidence="5" id="KW-1185">Reference proteome</keyword>
<feature type="repeat" description="WD" evidence="2">
    <location>
        <begin position="589"/>
        <end position="630"/>
    </location>
</feature>
<feature type="region of interest" description="Disordered" evidence="3">
    <location>
        <begin position="1132"/>
        <end position="1151"/>
    </location>
</feature>
<reference evidence="4" key="2">
    <citation type="submission" date="2025-08" db="UniProtKB">
        <authorList>
            <consortium name="Ensembl"/>
        </authorList>
    </citation>
    <scope>IDENTIFICATION</scope>
    <source>
        <strain evidence="4">Boxer</strain>
    </source>
</reference>
<dbReference type="Ensembl" id="ENSCAFT00845007982.1">
    <property type="protein sequence ID" value="ENSCAFP00845006282.1"/>
    <property type="gene ID" value="ENSCAFG00845004435.1"/>
</dbReference>
<feature type="compositionally biased region" description="Low complexity" evidence="3">
    <location>
        <begin position="814"/>
        <end position="836"/>
    </location>
</feature>
<dbReference type="PROSITE" id="PS50082">
    <property type="entry name" value="WD_REPEATS_2"/>
    <property type="match status" value="3"/>
</dbReference>
<dbReference type="Gene3D" id="2.130.10.10">
    <property type="entry name" value="YVTN repeat-like/Quinoprotein amine dehydrogenase"/>
    <property type="match status" value="3"/>
</dbReference>
<feature type="repeat" description="WD" evidence="2">
    <location>
        <begin position="455"/>
        <end position="496"/>
    </location>
</feature>
<evidence type="ECO:0000256" key="1">
    <source>
        <dbReference type="ARBA" id="ARBA00022737"/>
    </source>
</evidence>
<sequence>MNWTADGGRRAGPGPKPGWGSRGGRGERSGPRGGGDGRGSRREAGQAARGGRGRGRAGEGRGGPGRPPAEEQERSGTGGGGRAGRAALQGTPSFRGTLPPPARLTEEAAAKPVPHAAHGVPDPAVPQTGHEDAIDYDKFYAAVQELFGPEVKNQDAKSFYRKLCNNPDASIDWCEIFGYFSSEEDSLASQMDEENLVFLVSRKQRVVISGSRRRDVIKCIVKIPQLDLLITASQKGLITVFNSQMRVQTSTKVTDTSWITGCDYLSQLKRIVATTERTMIVWDYKAQGGGQENYFVIKPMDHCLLCVCVVSLPDQLCRDDILLGDDGGFVNKFTVNSDDFGLKQAKSKKKLQNQVLDSKNFKSVKRKLHNDWVMKIRYITALSCFGSCSLDSVHSLVLESLKRLEDNLPVREFSMPRGANTFCYCTKANVIVTGGDDKVLRLWHPNISTKPVGKLVGHMFSIMEIVMNEKDQHVISLSSSKVFRVWDIQTLSLLQVFHDSHGGPGDMQIYSMVYDSNHGMLITGSSVMDMYPLTRMVQDTKQVPHTHEREINVMLYNSYFHQVLTICSESIIKVWELETGLQIYQILDPHGFNVELTSAAINESGFLFATGACNGTIKIWDFGSGKKMKMLPEGKDWKEEEHWLRHLIFLKAQEKHQYLILTLERNGKIKMIQGKEDDMYLMVIWELPNVVPFLQDGNHTVYLRTSPKYRSLRIPFPDVELVEKNFSQSVNNPAINMEVNCIDLLQVEGYNLIAAGTLNGAIILWDFVNSTVKELYRPENCFTGDPDLDPKRFKINDILFLFRTPECARKSSQDSVCSSSQCDSSKGPQSSKGSKQSIHDNEIKGEKTDVTAEKQQPVDEKHPGGTNLIDAQPPIIVTAHEDGHLRLWTMEGKLLKNMLPFTKHSAISLTSLYTDSCTRILLTGNVEGHVILFSISSFLDPPHDEKKLKQLLAWRAHSLEIIQVIYIEDKQVVLTASIDGSVRLWHAFSGHYCGYFGQRRLLELSQISDFILPCDVNEYPVEIKEENKFTEKKQKYEYPLVFDRQKWKKMSSMSLLFKRTPPKAFEVDHDFKFFKSLSSPKIRRCALEGFMTENREAGIVFGSLPIYRVPSPTSLRFLPFIGLEAQKESADGIVGKKKGSHVQHEKMPRKRSLKRNLVPQINLTSFFPSISK</sequence>
<dbReference type="PROSITE" id="PS50294">
    <property type="entry name" value="WD_REPEATS_REGION"/>
    <property type="match status" value="1"/>
</dbReference>
<reference evidence="4" key="1">
    <citation type="submission" date="2020-03" db="EMBL/GenBank/DDBJ databases">
        <title>Long-read based genome assembly of a Labrador retriever dog.</title>
        <authorList>
            <person name="Eory L."/>
            <person name="Zhang W."/>
            <person name="Schoenebeck J."/>
        </authorList>
    </citation>
    <scope>NUCLEOTIDE SEQUENCE [LARGE SCALE GENOMIC DNA]</scope>
    <source>
        <strain evidence="4">Labrador retriever</strain>
    </source>
</reference>
<name>A0A8I3MTQ3_CANLF</name>
<dbReference type="FunCoup" id="A0A8I3MTQ3">
    <property type="interactions" value="88"/>
</dbReference>
<keyword evidence="2" id="KW-0853">WD repeat</keyword>
<gene>
    <name evidence="4" type="primary">WDR64</name>
</gene>
<feature type="region of interest" description="Disordered" evidence="3">
    <location>
        <begin position="1"/>
        <end position="101"/>
    </location>
</feature>
<protein>
    <submittedName>
        <fullName evidence="4">WD repeat domain 64</fullName>
    </submittedName>
</protein>
<accession>A0A8I3MTQ3</accession>
<dbReference type="PANTHER" id="PTHR44324:SF2">
    <property type="entry name" value="WD REPEAT-CONTAINING PROTEIN 64"/>
    <property type="match status" value="1"/>
</dbReference>
<evidence type="ECO:0000313" key="4">
    <source>
        <dbReference type="Ensembl" id="ENSCAFP00845006282.1"/>
    </source>
</evidence>
<feature type="repeat" description="WD" evidence="2">
    <location>
        <begin position="954"/>
        <end position="985"/>
    </location>
</feature>
<reference evidence="4" key="3">
    <citation type="submission" date="2025-09" db="UniProtKB">
        <authorList>
            <consortium name="Ensembl"/>
        </authorList>
    </citation>
    <scope>IDENTIFICATION</scope>
    <source>
        <strain evidence="4">Boxer</strain>
    </source>
</reference>
<evidence type="ECO:0000313" key="5">
    <source>
        <dbReference type="Proteomes" id="UP000805418"/>
    </source>
</evidence>
<dbReference type="OrthoDB" id="5980302at2759"/>
<dbReference type="InterPro" id="IPR036322">
    <property type="entry name" value="WD40_repeat_dom_sf"/>
</dbReference>
<keyword evidence="1" id="KW-0677">Repeat</keyword>